<dbReference type="OrthoDB" id="1456570at2"/>
<evidence type="ECO:0000313" key="1">
    <source>
        <dbReference type="EMBL" id="RAK47694.1"/>
    </source>
</evidence>
<dbReference type="RefSeq" id="WP_111744493.1">
    <property type="nucleotide sequence ID" value="NZ_CM009973.1"/>
</dbReference>
<accession>A0A328A1G1</accession>
<sequence>MYICPVCGYNKLEEEPYKFFDDGIFNASFEICSCCGFQFGFDDDNIASQHKKKITLKEAHRIYFDNWEKKGHKIFSKIKFGDRIITDYLPGKLVEIQKENIILNNDDYNQII</sequence>
<reference evidence="1 2" key="1">
    <citation type="journal article" date="2018" name="Front. Microbiol.">
        <title>Description and Comparative Genomics of Macrococcus caseolyticus subsp. hominis subsp. nov., Macrococcus goetzii sp. nov., Macrococcus epidermidis sp. nov., and Macrococcus bohemicus sp. nov., Novel Macrococci From Human Clinical Material With Virulence Potential and Suspected Uptake of Foreign DNA by Natural Transformation.</title>
        <authorList>
            <person name="Maslanova I."/>
            <person name="Wertheimer Z."/>
            <person name="Sedlacek I."/>
            <person name="Svec P."/>
            <person name="Indrakova A."/>
            <person name="Kovarovic V."/>
            <person name="Schumann P."/>
            <person name="Sproer C."/>
            <person name="Kralova S."/>
            <person name="Sedo O."/>
            <person name="Kristofova L."/>
            <person name="Vrbovska V."/>
            <person name="Fuzik T."/>
            <person name="Petras P."/>
            <person name="Zdrahal Z."/>
            <person name="Ruzickova V."/>
            <person name="Doskar J."/>
            <person name="Pantucek R."/>
        </authorList>
    </citation>
    <scope>NUCLEOTIDE SEQUENCE [LARGE SCALE GENOMIC DNA]</scope>
    <source>
        <strain evidence="1 2">03/115</strain>
        <plasmid evidence="1">pZKMB2</plasmid>
    </source>
</reference>
<proteinExistence type="predicted"/>
<geneLocation type="plasmid" evidence="2">
    <name>pzkmb2</name>
</geneLocation>
<dbReference type="EMBL" id="PZJG01000031">
    <property type="protein sequence ID" value="RAK47694.1"/>
    <property type="molecule type" value="Genomic_DNA"/>
</dbReference>
<protein>
    <submittedName>
        <fullName evidence="1">Uncharacterized protein</fullName>
    </submittedName>
</protein>
<name>A0A328A1G1_9STAP</name>
<evidence type="ECO:0000313" key="2">
    <source>
        <dbReference type="Proteomes" id="UP000249579"/>
    </source>
</evidence>
<gene>
    <name evidence="1" type="ORF">BHX94_12630</name>
</gene>
<organism evidence="1 2">
    <name type="scientific">Macrococcoides bohemicum</name>
    <dbReference type="NCBI Taxonomy" id="1903056"/>
    <lineage>
        <taxon>Bacteria</taxon>
        <taxon>Bacillati</taxon>
        <taxon>Bacillota</taxon>
        <taxon>Bacilli</taxon>
        <taxon>Bacillales</taxon>
        <taxon>Staphylococcaceae</taxon>
        <taxon>Macrococcoides</taxon>
    </lineage>
</organism>
<dbReference type="Proteomes" id="UP000249579">
    <property type="component" value="Plasmid pZKMB2"/>
</dbReference>
<comment type="caution">
    <text evidence="1">The sequence shown here is derived from an EMBL/GenBank/DDBJ whole genome shotgun (WGS) entry which is preliminary data.</text>
</comment>
<dbReference type="AlphaFoldDB" id="A0A328A1G1"/>
<keyword evidence="1" id="KW-0614">Plasmid</keyword>